<dbReference type="PROSITE" id="PS50887">
    <property type="entry name" value="GGDEF"/>
    <property type="match status" value="1"/>
</dbReference>
<dbReference type="InterPro" id="IPR043128">
    <property type="entry name" value="Rev_trsase/Diguanyl_cyclase"/>
</dbReference>
<dbReference type="SUPFAM" id="SSF55785">
    <property type="entry name" value="PYP-like sensor domain (PAS domain)"/>
    <property type="match status" value="1"/>
</dbReference>
<dbReference type="AlphaFoldDB" id="A0A4P7A0Y8"/>
<dbReference type="CDD" id="cd00130">
    <property type="entry name" value="PAS"/>
    <property type="match status" value="1"/>
</dbReference>
<dbReference type="InterPro" id="IPR001633">
    <property type="entry name" value="EAL_dom"/>
</dbReference>
<evidence type="ECO:0000259" key="2">
    <source>
        <dbReference type="PROSITE" id="PS50883"/>
    </source>
</evidence>
<proteinExistence type="predicted"/>
<dbReference type="PANTHER" id="PTHR44757:SF2">
    <property type="entry name" value="BIOFILM ARCHITECTURE MAINTENANCE PROTEIN MBAA"/>
    <property type="match status" value="1"/>
</dbReference>
<dbReference type="OrthoDB" id="2624050at2"/>
<reference evidence="4 5" key="1">
    <citation type="submission" date="2019-03" db="EMBL/GenBank/DDBJ databases">
        <title>Complete genome sequence of Paenisporosarcina antarctica CGMCC 1.6503T.</title>
        <authorList>
            <person name="Rong J.-C."/>
            <person name="Chi N.-Y."/>
            <person name="Zhang Q.-F."/>
        </authorList>
    </citation>
    <scope>NUCLEOTIDE SEQUENCE [LARGE SCALE GENOMIC DNA]</scope>
    <source>
        <strain evidence="4 5">CGMCC 1.6503</strain>
    </source>
</reference>
<dbReference type="PANTHER" id="PTHR44757">
    <property type="entry name" value="DIGUANYLATE CYCLASE DGCP"/>
    <property type="match status" value="1"/>
</dbReference>
<dbReference type="Pfam" id="PF00989">
    <property type="entry name" value="PAS"/>
    <property type="match status" value="1"/>
</dbReference>
<dbReference type="InterPro" id="IPR013767">
    <property type="entry name" value="PAS_fold"/>
</dbReference>
<dbReference type="Proteomes" id="UP000294292">
    <property type="component" value="Chromosome"/>
</dbReference>
<dbReference type="InterPro" id="IPR035919">
    <property type="entry name" value="EAL_sf"/>
</dbReference>
<dbReference type="EMBL" id="CP038015">
    <property type="protein sequence ID" value="QBP42541.1"/>
    <property type="molecule type" value="Genomic_DNA"/>
</dbReference>
<dbReference type="SUPFAM" id="SSF55073">
    <property type="entry name" value="Nucleotide cyclase"/>
    <property type="match status" value="1"/>
</dbReference>
<dbReference type="Gene3D" id="3.20.20.450">
    <property type="entry name" value="EAL domain"/>
    <property type="match status" value="1"/>
</dbReference>
<dbReference type="InterPro" id="IPR000014">
    <property type="entry name" value="PAS"/>
</dbReference>
<evidence type="ECO:0000259" key="1">
    <source>
        <dbReference type="PROSITE" id="PS50112"/>
    </source>
</evidence>
<dbReference type="SMART" id="SM00267">
    <property type="entry name" value="GGDEF"/>
    <property type="match status" value="1"/>
</dbReference>
<dbReference type="SMART" id="SM00091">
    <property type="entry name" value="PAS"/>
    <property type="match status" value="2"/>
</dbReference>
<dbReference type="NCBIfam" id="TIGR00254">
    <property type="entry name" value="GGDEF"/>
    <property type="match status" value="1"/>
</dbReference>
<dbReference type="InterPro" id="IPR052155">
    <property type="entry name" value="Biofilm_reg_signaling"/>
</dbReference>
<dbReference type="InterPro" id="IPR029787">
    <property type="entry name" value="Nucleotide_cyclase"/>
</dbReference>
<protein>
    <submittedName>
        <fullName evidence="4">EAL domain-containing protein</fullName>
    </submittedName>
</protein>
<dbReference type="InterPro" id="IPR000160">
    <property type="entry name" value="GGDEF_dom"/>
</dbReference>
<feature type="domain" description="PAS" evidence="1">
    <location>
        <begin position="125"/>
        <end position="195"/>
    </location>
</feature>
<dbReference type="PROSITE" id="PS50883">
    <property type="entry name" value="EAL"/>
    <property type="match status" value="1"/>
</dbReference>
<dbReference type="InterPro" id="IPR035965">
    <property type="entry name" value="PAS-like_dom_sf"/>
</dbReference>
<name>A0A4P7A0Y8_9BACL</name>
<evidence type="ECO:0000313" key="5">
    <source>
        <dbReference type="Proteomes" id="UP000294292"/>
    </source>
</evidence>
<dbReference type="Gene3D" id="3.30.70.270">
    <property type="match status" value="1"/>
</dbReference>
<dbReference type="Gene3D" id="3.30.450.20">
    <property type="entry name" value="PAS domain"/>
    <property type="match status" value="1"/>
</dbReference>
<dbReference type="SUPFAM" id="SSF141868">
    <property type="entry name" value="EAL domain-like"/>
    <property type="match status" value="1"/>
</dbReference>
<feature type="domain" description="GGDEF" evidence="3">
    <location>
        <begin position="270"/>
        <end position="403"/>
    </location>
</feature>
<feature type="domain" description="EAL" evidence="2">
    <location>
        <begin position="412"/>
        <end position="666"/>
    </location>
</feature>
<dbReference type="CDD" id="cd01949">
    <property type="entry name" value="GGDEF"/>
    <property type="match status" value="1"/>
</dbReference>
<keyword evidence="5" id="KW-1185">Reference proteome</keyword>
<dbReference type="CDD" id="cd01948">
    <property type="entry name" value="EAL"/>
    <property type="match status" value="1"/>
</dbReference>
<dbReference type="KEGG" id="panc:E2636_15915"/>
<dbReference type="SMART" id="SM00052">
    <property type="entry name" value="EAL"/>
    <property type="match status" value="1"/>
</dbReference>
<dbReference type="PROSITE" id="PS50112">
    <property type="entry name" value="PAS"/>
    <property type="match status" value="1"/>
</dbReference>
<dbReference type="GO" id="GO:0006355">
    <property type="term" value="P:regulation of DNA-templated transcription"/>
    <property type="evidence" value="ECO:0007669"/>
    <property type="project" value="InterPro"/>
</dbReference>
<gene>
    <name evidence="4" type="ORF">E2636_15915</name>
</gene>
<dbReference type="Pfam" id="PF00563">
    <property type="entry name" value="EAL"/>
    <property type="match status" value="1"/>
</dbReference>
<sequence>MKEFPQVIQSMLDALEDHIAIIDLKGYIQYTNQAWKQFALENDGDLNTTSVGVNYLEFLDDQFILERNGIKDVLNSKRKEFSTIYSCHGPDNERFFRMNVEKCLLLNGHLGAFIRHRNVTKEVQSDEVVADVLESMTDAFMSLNENWQITHLNGVAQRVLNLNAEEVIGQNICEIYPEAANSEFHMHYTKTMKEKVYISFEYYFDTLTTWFEIHSYPRVDGGVSIYFKNINLKKESEMQKEAYENTNRLTLLPNRKAISEKIEELIKSETGFSTMYLDINGFKNINDLYGHQMGDELLIHLAERLNTLLLPYGELSHLGGDDFLIVVKETDRDMIEQIVEDIVNHLKSPIEININQKFTVAVSIGISQFPLDGLNCNQMLSATETAMYYSKQSSERIFCFYEVNMTEELSHRLTIEQSLQGDLSKEGIYFVLQPQINGITNEMDSFEVLSRWDHSKLGMLSPFDFIEIVEESGHMLKLTRYLMEEVFSAVSNWINNFGFDKRVSINVTSSILSKELFFDDLYKLLEKYRIPYNLVELEITEDTRLVTSALMLKHVNKCREKGIRIALDDFGTGFSMFSSLTNFPIDKIKIDRYFIQRIGNDPQSEAVLKSIIHLSNSLQCDLVAEGVENEKEITFLMAHGCNFFQGYYFEKPMSIEDFQQKYLENRSK</sequence>
<dbReference type="Pfam" id="PF00990">
    <property type="entry name" value="GGDEF"/>
    <property type="match status" value="1"/>
</dbReference>
<accession>A0A4P7A0Y8</accession>
<dbReference type="RefSeq" id="WP_134211088.1">
    <property type="nucleotide sequence ID" value="NZ_CP038015.1"/>
</dbReference>
<organism evidence="4 5">
    <name type="scientific">Paenisporosarcina antarctica</name>
    <dbReference type="NCBI Taxonomy" id="417367"/>
    <lineage>
        <taxon>Bacteria</taxon>
        <taxon>Bacillati</taxon>
        <taxon>Bacillota</taxon>
        <taxon>Bacilli</taxon>
        <taxon>Bacillales</taxon>
        <taxon>Caryophanaceae</taxon>
        <taxon>Paenisporosarcina</taxon>
    </lineage>
</organism>
<evidence type="ECO:0000259" key="3">
    <source>
        <dbReference type="PROSITE" id="PS50887"/>
    </source>
</evidence>
<evidence type="ECO:0000313" key="4">
    <source>
        <dbReference type="EMBL" id="QBP42541.1"/>
    </source>
</evidence>